<comment type="caution">
    <text evidence="1">The sequence shown here is derived from an EMBL/GenBank/DDBJ whole genome shotgun (WGS) entry which is preliminary data.</text>
</comment>
<organism evidence="1 2">
    <name type="scientific">Chitinophaga parva</name>
    <dbReference type="NCBI Taxonomy" id="2169414"/>
    <lineage>
        <taxon>Bacteria</taxon>
        <taxon>Pseudomonadati</taxon>
        <taxon>Bacteroidota</taxon>
        <taxon>Chitinophagia</taxon>
        <taxon>Chitinophagales</taxon>
        <taxon>Chitinophagaceae</taxon>
        <taxon>Chitinophaga</taxon>
    </lineage>
</organism>
<protein>
    <submittedName>
        <fullName evidence="1">Uncharacterized protein</fullName>
    </submittedName>
</protein>
<proteinExistence type="predicted"/>
<evidence type="ECO:0000313" key="1">
    <source>
        <dbReference type="EMBL" id="PUZ28874.1"/>
    </source>
</evidence>
<sequence>MAISTTLFAQSITIYGKAVKGDGSRLKGTSTMKRYEDQLIITNYTGGSDHTATIEIEVPTAAYVADFRNMMTTATQPKPSIAAKPIIKNIANPGSAPIAAATGKITTQSLQTFPLSRLDISVTSRVGNNLPVVSRQVILENLIVESCTDIPASNTTKIKLKAIRIGWIYYSTDAKGNTTVTGKSGWDTAVGAAWTSF</sequence>
<dbReference type="AlphaFoldDB" id="A0A2T7BMG7"/>
<keyword evidence="2" id="KW-1185">Reference proteome</keyword>
<gene>
    <name evidence="1" type="ORF">DCC81_05180</name>
</gene>
<dbReference type="Proteomes" id="UP000244450">
    <property type="component" value="Unassembled WGS sequence"/>
</dbReference>
<dbReference type="EMBL" id="QCYK01000001">
    <property type="protein sequence ID" value="PUZ28874.1"/>
    <property type="molecule type" value="Genomic_DNA"/>
</dbReference>
<reference evidence="1 2" key="1">
    <citation type="submission" date="2018-04" db="EMBL/GenBank/DDBJ databases">
        <title>Chitinophaga fuyangensis sp. nov., isolated from soil in a chemical factory.</title>
        <authorList>
            <person name="Chen K."/>
        </authorList>
    </citation>
    <scope>NUCLEOTIDE SEQUENCE [LARGE SCALE GENOMIC DNA]</scope>
    <source>
        <strain evidence="1 2">LY-1</strain>
    </source>
</reference>
<evidence type="ECO:0000313" key="2">
    <source>
        <dbReference type="Proteomes" id="UP000244450"/>
    </source>
</evidence>
<accession>A0A2T7BMG7</accession>
<name>A0A2T7BMG7_9BACT</name>